<feature type="transmembrane region" description="Helical" evidence="9">
    <location>
        <begin position="398"/>
        <end position="418"/>
    </location>
</feature>
<dbReference type="PANTHER" id="PTHR23508">
    <property type="entry name" value="CARBOXYLIC ACID TRANSPORTER PROTEIN HOMOLOG"/>
    <property type="match status" value="1"/>
</dbReference>
<dbReference type="Gene3D" id="1.20.1250.20">
    <property type="entry name" value="MFS general substrate transporter like domains"/>
    <property type="match status" value="1"/>
</dbReference>
<evidence type="ECO:0000256" key="5">
    <source>
        <dbReference type="ARBA" id="ARBA00022519"/>
    </source>
</evidence>
<feature type="transmembrane region" description="Helical" evidence="9">
    <location>
        <begin position="424"/>
        <end position="443"/>
    </location>
</feature>
<feature type="transmembrane region" description="Helical" evidence="9">
    <location>
        <begin position="126"/>
        <end position="148"/>
    </location>
</feature>
<dbReference type="CDD" id="cd17365">
    <property type="entry name" value="MFS_PcaK_like"/>
    <property type="match status" value="1"/>
</dbReference>
<feature type="transmembrane region" description="Helical" evidence="9">
    <location>
        <begin position="190"/>
        <end position="209"/>
    </location>
</feature>
<dbReference type="Pfam" id="PF07690">
    <property type="entry name" value="MFS_1"/>
    <property type="match status" value="1"/>
</dbReference>
<dbReference type="NCBIfam" id="TIGR00895">
    <property type="entry name" value="2A0115"/>
    <property type="match status" value="1"/>
</dbReference>
<evidence type="ECO:0000259" key="10">
    <source>
        <dbReference type="PROSITE" id="PS50850"/>
    </source>
</evidence>
<feature type="transmembrane region" description="Helical" evidence="9">
    <location>
        <begin position="298"/>
        <end position="321"/>
    </location>
</feature>
<feature type="transmembrane region" description="Helical" evidence="9">
    <location>
        <begin position="265"/>
        <end position="286"/>
    </location>
</feature>
<feature type="transmembrane region" description="Helical" evidence="9">
    <location>
        <begin position="36"/>
        <end position="58"/>
    </location>
</feature>
<dbReference type="InterPro" id="IPR036259">
    <property type="entry name" value="MFS_trans_sf"/>
</dbReference>
<keyword evidence="6 9" id="KW-0812">Transmembrane</keyword>
<keyword evidence="12" id="KW-1185">Reference proteome</keyword>
<dbReference type="SUPFAM" id="SSF103473">
    <property type="entry name" value="MFS general substrate transporter"/>
    <property type="match status" value="1"/>
</dbReference>
<evidence type="ECO:0000256" key="7">
    <source>
        <dbReference type="ARBA" id="ARBA00022989"/>
    </source>
</evidence>
<dbReference type="EMBL" id="BNAO01000004">
    <property type="protein sequence ID" value="GHG70399.1"/>
    <property type="molecule type" value="Genomic_DNA"/>
</dbReference>
<keyword evidence="7 9" id="KW-1133">Transmembrane helix</keyword>
<feature type="transmembrane region" description="Helical" evidence="9">
    <location>
        <begin position="356"/>
        <end position="377"/>
    </location>
</feature>
<accession>A0ABQ3KYM2</accession>
<comment type="subcellular location">
    <subcellularLocation>
        <location evidence="1">Cell inner membrane</location>
        <topology evidence="1">Multi-pass membrane protein</topology>
    </subcellularLocation>
</comment>
<comment type="similarity">
    <text evidence="2">Belongs to the major facilitator superfamily. Aromatic acid:H(+) symporter (AAHS) (TC 2.A.1.15) family.</text>
</comment>
<feature type="domain" description="Major facilitator superfamily (MFS) profile" evidence="10">
    <location>
        <begin position="36"/>
        <end position="446"/>
    </location>
</feature>
<dbReference type="InterPro" id="IPR011701">
    <property type="entry name" value="MFS"/>
</dbReference>
<evidence type="ECO:0000256" key="9">
    <source>
        <dbReference type="SAM" id="Phobius"/>
    </source>
</evidence>
<proteinExistence type="inferred from homology"/>
<reference evidence="12" key="1">
    <citation type="journal article" date="2019" name="Int. J. Syst. Evol. Microbiol.">
        <title>The Global Catalogue of Microorganisms (GCM) 10K type strain sequencing project: providing services to taxonomists for standard genome sequencing and annotation.</title>
        <authorList>
            <consortium name="The Broad Institute Genomics Platform"/>
            <consortium name="The Broad Institute Genome Sequencing Center for Infectious Disease"/>
            <person name="Wu L."/>
            <person name="Ma J."/>
        </authorList>
    </citation>
    <scope>NUCLEOTIDE SEQUENCE [LARGE SCALE GENOMIC DNA]</scope>
    <source>
        <strain evidence="12">CGMCC 1.7003</strain>
    </source>
</reference>
<dbReference type="PROSITE" id="PS00217">
    <property type="entry name" value="SUGAR_TRANSPORT_2"/>
    <property type="match status" value="1"/>
</dbReference>
<evidence type="ECO:0000256" key="8">
    <source>
        <dbReference type="ARBA" id="ARBA00023136"/>
    </source>
</evidence>
<evidence type="ECO:0000256" key="6">
    <source>
        <dbReference type="ARBA" id="ARBA00022692"/>
    </source>
</evidence>
<protein>
    <submittedName>
        <fullName evidence="11">MFS transporter</fullName>
    </submittedName>
</protein>
<feature type="transmembrane region" description="Helical" evidence="9">
    <location>
        <begin position="70"/>
        <end position="90"/>
    </location>
</feature>
<sequence>MPNTTIHPAGSNRPDNRLDVNQTIDNARFNRFHWRVLLLCALIIIFDGYDLVIYGVVLPVLMQEWQLTPMQAGALGSYALFGMMFGALFFGPLADKIGRKKAIAICVVLFSGFTFLNGFARDVTEFAICRFIAGLGIGGVMPNVVALMNEYAPKKIRSTLVAIMFSGYSVGGMLSAGLGIWLLPNFGWEVMFYLAGIPLLLLPLIMLLLPESVGFLIKRGRHSEARQMLQKVEPALSLTTQSELLLADNKPAGKPVKELFTDGRALGTLMLWLAFFCCLLMVYALGSWLPKLMANAGYSLGSSLAFLLVLNFGAIFGAVGGGVLGDKLNLPKVLAVFFAIAAVSITLLGFKPPMVVLYSLIAIAGATTIGSQILLYACAAQFYNLNIRSTGLGWASGIGRNGAIVGPLLGGSLLAISLPLQLNFMAFAVPGVIASVAMSVFVLSQRRGKAAPAFVLQKQRV</sequence>
<evidence type="ECO:0000256" key="3">
    <source>
        <dbReference type="ARBA" id="ARBA00022448"/>
    </source>
</evidence>
<name>A0ABQ3KYM2_9ALTE</name>
<keyword evidence="4" id="KW-1003">Cell membrane</keyword>
<evidence type="ECO:0000256" key="1">
    <source>
        <dbReference type="ARBA" id="ARBA00004429"/>
    </source>
</evidence>
<comment type="caution">
    <text evidence="11">The sequence shown here is derived from an EMBL/GenBank/DDBJ whole genome shotgun (WGS) entry which is preliminary data.</text>
</comment>
<evidence type="ECO:0000256" key="4">
    <source>
        <dbReference type="ARBA" id="ARBA00022475"/>
    </source>
</evidence>
<dbReference type="RefSeq" id="WP_189432952.1">
    <property type="nucleotide sequence ID" value="NZ_BNAO01000004.1"/>
</dbReference>
<dbReference type="PROSITE" id="PS50850">
    <property type="entry name" value="MFS"/>
    <property type="match status" value="1"/>
</dbReference>
<dbReference type="InterPro" id="IPR005829">
    <property type="entry name" value="Sugar_transporter_CS"/>
</dbReference>
<evidence type="ECO:0000256" key="2">
    <source>
        <dbReference type="ARBA" id="ARBA00006508"/>
    </source>
</evidence>
<organism evidence="11 12">
    <name type="scientific">Alishewanella longhuensis</name>
    <dbReference type="NCBI Taxonomy" id="1091037"/>
    <lineage>
        <taxon>Bacteria</taxon>
        <taxon>Pseudomonadati</taxon>
        <taxon>Pseudomonadota</taxon>
        <taxon>Gammaproteobacteria</taxon>
        <taxon>Alteromonadales</taxon>
        <taxon>Alteromonadaceae</taxon>
        <taxon>Alishewanella</taxon>
    </lineage>
</organism>
<feature type="transmembrane region" description="Helical" evidence="9">
    <location>
        <begin position="102"/>
        <end position="120"/>
    </location>
</feature>
<keyword evidence="5" id="KW-0997">Cell inner membrane</keyword>
<dbReference type="PANTHER" id="PTHR23508:SF10">
    <property type="entry name" value="CARBOXYLIC ACID TRANSPORTER PROTEIN HOMOLOG"/>
    <property type="match status" value="1"/>
</dbReference>
<dbReference type="InterPro" id="IPR004746">
    <property type="entry name" value="MFS_AAHS"/>
</dbReference>
<dbReference type="InterPro" id="IPR020846">
    <property type="entry name" value="MFS_dom"/>
</dbReference>
<evidence type="ECO:0000313" key="12">
    <source>
        <dbReference type="Proteomes" id="UP000659697"/>
    </source>
</evidence>
<keyword evidence="8 9" id="KW-0472">Membrane</keyword>
<keyword evidence="3" id="KW-0813">Transport</keyword>
<gene>
    <name evidence="11" type="primary">benK</name>
    <name evidence="11" type="ORF">GCM10010919_21020</name>
</gene>
<dbReference type="Proteomes" id="UP000659697">
    <property type="component" value="Unassembled WGS sequence"/>
</dbReference>
<feature type="transmembrane region" description="Helical" evidence="9">
    <location>
        <begin position="160"/>
        <end position="184"/>
    </location>
</feature>
<feature type="transmembrane region" description="Helical" evidence="9">
    <location>
        <begin position="333"/>
        <end position="350"/>
    </location>
</feature>
<evidence type="ECO:0000313" key="11">
    <source>
        <dbReference type="EMBL" id="GHG70399.1"/>
    </source>
</evidence>